<dbReference type="STRING" id="7167.A0A1I8JSR4"/>
<dbReference type="Gene3D" id="1.20.1370.10">
    <property type="entry name" value="Hemocyanin, N-terminal domain"/>
    <property type="match status" value="1"/>
</dbReference>
<keyword evidence="5" id="KW-0479">Metal-binding</keyword>
<evidence type="ECO:0000313" key="11">
    <source>
        <dbReference type="EnsemblMetazoa" id="AALB015839-PA"/>
    </source>
</evidence>
<keyword evidence="9" id="KW-1015">Disulfide bond</keyword>
<dbReference type="GO" id="GO:0004097">
    <property type="term" value="F:catechol oxidase activity"/>
    <property type="evidence" value="ECO:0007669"/>
    <property type="project" value="UniProtKB-ARBA"/>
</dbReference>
<dbReference type="GO" id="GO:0046872">
    <property type="term" value="F:metal ion binding"/>
    <property type="evidence" value="ECO:0007669"/>
    <property type="project" value="UniProtKB-KW"/>
</dbReference>
<organism evidence="11 12">
    <name type="scientific">Anopheles albimanus</name>
    <name type="common">New world malaria mosquito</name>
    <dbReference type="NCBI Taxonomy" id="7167"/>
    <lineage>
        <taxon>Eukaryota</taxon>
        <taxon>Metazoa</taxon>
        <taxon>Ecdysozoa</taxon>
        <taxon>Arthropoda</taxon>
        <taxon>Hexapoda</taxon>
        <taxon>Insecta</taxon>
        <taxon>Pterygota</taxon>
        <taxon>Neoptera</taxon>
        <taxon>Endopterygota</taxon>
        <taxon>Diptera</taxon>
        <taxon>Nematocera</taxon>
        <taxon>Culicoidea</taxon>
        <taxon>Culicidae</taxon>
        <taxon>Anophelinae</taxon>
        <taxon>Anopheles</taxon>
    </lineage>
</organism>
<comment type="similarity">
    <text evidence="3">Belongs to the tyrosinase family.</text>
</comment>
<dbReference type="VEuPathDB" id="VectorBase:AALB015839"/>
<dbReference type="InterPro" id="IPR005204">
    <property type="entry name" value="Hemocyanin_N"/>
</dbReference>
<evidence type="ECO:0000256" key="7">
    <source>
        <dbReference type="ARBA" id="ARBA00023008"/>
    </source>
</evidence>
<dbReference type="InterPro" id="IPR002227">
    <property type="entry name" value="Tyrosinase_Cu-bd"/>
</dbReference>
<dbReference type="InterPro" id="IPR005203">
    <property type="entry name" value="Hemocyanin_C"/>
</dbReference>
<dbReference type="EnsemblMetazoa" id="AALB015839-RA">
    <property type="protein sequence ID" value="AALB015839-PA"/>
    <property type="gene ID" value="AALB015839"/>
</dbReference>
<protein>
    <recommendedName>
        <fullName evidence="10">Tyrosinase copper-binding domain-containing protein</fullName>
    </recommendedName>
</protein>
<keyword evidence="4" id="KW-0964">Secreted</keyword>
<dbReference type="GO" id="GO:0005576">
    <property type="term" value="C:extracellular region"/>
    <property type="evidence" value="ECO:0007669"/>
    <property type="project" value="UniProtKB-SubCell"/>
</dbReference>
<comment type="cofactor">
    <cofactor evidence="1">
        <name>Cu(2+)</name>
        <dbReference type="ChEBI" id="CHEBI:29036"/>
    </cofactor>
</comment>
<comment type="subcellular location">
    <subcellularLocation>
        <location evidence="2">Secreted</location>
    </subcellularLocation>
</comment>
<dbReference type="Gene3D" id="2.60.40.1520">
    <property type="entry name" value="Hemocyanin, C-terminal domain"/>
    <property type="match status" value="1"/>
</dbReference>
<dbReference type="SUPFAM" id="SSF81296">
    <property type="entry name" value="E set domains"/>
    <property type="match status" value="1"/>
</dbReference>
<dbReference type="SUPFAM" id="SSF48056">
    <property type="entry name" value="Di-copper centre-containing domain"/>
    <property type="match status" value="1"/>
</dbReference>
<dbReference type="Pfam" id="PF00372">
    <property type="entry name" value="Hemocyanin_M"/>
    <property type="match status" value="1"/>
</dbReference>
<evidence type="ECO:0000259" key="10">
    <source>
        <dbReference type="PROSITE" id="PS00498"/>
    </source>
</evidence>
<sequence>MSDVEVGFLCLMTRPTEPLFYPKYNGEVFMDLPAEYLSSRYKVMADSIKNRFGSIAKRQVVIKSIDLPDLSYATLVPRHGDFNLFSTAQRKVAGQLVSDLIAQPDAESMLSLATYVRDRINPTLFQYALSIALMHRQDTRNVPIPSFLEMFPARFVDPMVIPQVREEGFIVEQAARVSIDIPISFTASDNEIEQRLAYWREDIGLNLHHWHWHLVYPQEGPLEVVNKDRRGELFYYMHRQVVARYNVERFSSLLPAAKPLLNLREPIPEAYFPKILNSTLNRTYPGRAANQMISHVNRPEDDAVSTILEMETSLSRIKEAILSGFILADNGHRILLDGRSGIDLLGNIVENSLLSKNLAYYGNYHSLLHSMIGFMHDPDRVYLEGHAVMGDFPTAMRDPVFYRLHSQVDDVFDQHKQTLPAYKDNDLAFHGITITDVAVHVTNEKSIKNRLLTFWQRSQVDLGAGLDFGPHGNVIATFTHIQHAPFAYQIMVFNELNQQKTATVRIFLAPINDAKGDQFTLQDQRRFMIEMDKFVVKLHPGENRIIRKSNQSSVTIPYERTFRRVNASTIPGTQSFRYCNCGWPDHMLLPKGSYNGQMFDLFVMLSNYNDDVVQTETMHTDECNDSHSYCGLQDQKYPDNRAMGFPFDRIPIPEDHMMRDFVTRFSNMERAVMEIVFTNTVISRT</sequence>
<dbReference type="FunFam" id="2.60.40.1520:FF:000001">
    <property type="entry name" value="Hemocyanin subunit 2"/>
    <property type="match status" value="1"/>
</dbReference>
<evidence type="ECO:0000256" key="3">
    <source>
        <dbReference type="ARBA" id="ARBA00009928"/>
    </source>
</evidence>
<evidence type="ECO:0000313" key="12">
    <source>
        <dbReference type="Proteomes" id="UP000069272"/>
    </source>
</evidence>
<dbReference type="InterPro" id="IPR036697">
    <property type="entry name" value="Hemocyanin_N_sf"/>
</dbReference>
<dbReference type="PRINTS" id="PR00187">
    <property type="entry name" value="HAEMOCYANIN"/>
</dbReference>
<dbReference type="Proteomes" id="UP000069272">
    <property type="component" value="Unassembled WGS sequence"/>
</dbReference>
<feature type="domain" description="Tyrosinase copper-binding" evidence="10">
    <location>
        <begin position="398"/>
        <end position="409"/>
    </location>
</feature>
<dbReference type="InterPro" id="IPR013788">
    <property type="entry name" value="Hemocyanin/hexamerin"/>
</dbReference>
<keyword evidence="12" id="KW-1185">Reference proteome</keyword>
<dbReference type="Gene3D" id="1.10.1280.10">
    <property type="entry name" value="Di-copper center containing domain from catechol oxidase"/>
    <property type="match status" value="1"/>
</dbReference>
<dbReference type="PROSITE" id="PS00209">
    <property type="entry name" value="HEMOCYANIN_1"/>
    <property type="match status" value="1"/>
</dbReference>
<keyword evidence="7" id="KW-0186">Copper</keyword>
<evidence type="ECO:0000256" key="1">
    <source>
        <dbReference type="ARBA" id="ARBA00001973"/>
    </source>
</evidence>
<evidence type="ECO:0000256" key="5">
    <source>
        <dbReference type="ARBA" id="ARBA00022723"/>
    </source>
</evidence>
<evidence type="ECO:0000256" key="9">
    <source>
        <dbReference type="ARBA" id="ARBA00023157"/>
    </source>
</evidence>
<accession>A0A1I8JSR4</accession>
<dbReference type="AlphaFoldDB" id="A0A1I8JSR4"/>
<proteinExistence type="inferred from homology"/>
<dbReference type="VEuPathDB" id="VectorBase:AALB20_035448"/>
<dbReference type="InterPro" id="IPR014756">
    <property type="entry name" value="Ig_E-set"/>
</dbReference>
<dbReference type="InterPro" id="IPR037020">
    <property type="entry name" value="Hemocyanin_C_sf"/>
</dbReference>
<dbReference type="InterPro" id="IPR000896">
    <property type="entry name" value="Hemocyanin/hexamerin_mid_dom"/>
</dbReference>
<keyword evidence="8" id="KW-0503">Monooxygenase</keyword>
<evidence type="ECO:0000256" key="8">
    <source>
        <dbReference type="ARBA" id="ARBA00023033"/>
    </source>
</evidence>
<reference evidence="12" key="1">
    <citation type="journal article" date="2017" name="G3 (Bethesda)">
        <title>The Physical Genome Mapping of Anopheles albimanus Corrected Scaffold Misassemblies and Identified Interarm Rearrangements in Genus Anopheles.</title>
        <authorList>
            <person name="Artemov G.N."/>
            <person name="Peery A.N."/>
            <person name="Jiang X."/>
            <person name="Tu Z."/>
            <person name="Stegniy V.N."/>
            <person name="Sharakhova M.V."/>
            <person name="Sharakhov I.V."/>
        </authorList>
    </citation>
    <scope>NUCLEOTIDE SEQUENCE [LARGE SCALE GENOMIC DNA]</scope>
    <source>
        <strain evidence="12">STECLA/ALBI9_A</strain>
    </source>
</reference>
<dbReference type="PANTHER" id="PTHR11511">
    <property type="entry name" value="LARVAL STORAGE PROTEIN/PHENOLOXIDASE"/>
    <property type="match status" value="1"/>
</dbReference>
<name>A0A1I8JSR4_ANOAL</name>
<dbReference type="Pfam" id="PF03723">
    <property type="entry name" value="Hemocyanin_C"/>
    <property type="match status" value="1"/>
</dbReference>
<evidence type="ECO:0000256" key="2">
    <source>
        <dbReference type="ARBA" id="ARBA00004613"/>
    </source>
</evidence>
<dbReference type="PROSITE" id="PS00210">
    <property type="entry name" value="HEMOCYANIN_2"/>
    <property type="match status" value="1"/>
</dbReference>
<dbReference type="SUPFAM" id="SSF48050">
    <property type="entry name" value="Hemocyanin, N-terminal domain"/>
    <property type="match status" value="1"/>
</dbReference>
<evidence type="ECO:0000256" key="6">
    <source>
        <dbReference type="ARBA" id="ARBA00023002"/>
    </source>
</evidence>
<dbReference type="PANTHER" id="PTHR11511:SF24">
    <property type="entry name" value="GH04080P"/>
    <property type="match status" value="1"/>
</dbReference>
<reference evidence="11" key="2">
    <citation type="submission" date="2022-08" db="UniProtKB">
        <authorList>
            <consortium name="EnsemblMetazoa"/>
        </authorList>
    </citation>
    <scope>IDENTIFICATION</scope>
    <source>
        <strain evidence="11">STECLA/ALBI9_A</strain>
    </source>
</reference>
<dbReference type="PROSITE" id="PS00498">
    <property type="entry name" value="TYROSINASE_2"/>
    <property type="match status" value="1"/>
</dbReference>
<dbReference type="Pfam" id="PF03722">
    <property type="entry name" value="Hemocyanin_N"/>
    <property type="match status" value="1"/>
</dbReference>
<evidence type="ECO:0000256" key="4">
    <source>
        <dbReference type="ARBA" id="ARBA00022525"/>
    </source>
</evidence>
<dbReference type="InterPro" id="IPR008922">
    <property type="entry name" value="Di-copper_centre_dom_sf"/>
</dbReference>
<keyword evidence="6" id="KW-0560">Oxidoreductase</keyword>